<sequence>MLPQSKLENIDEDGLHPCIGNGWMPFINTLCVPPDTPTETMEFLARSWSLSAMELSKALVTNTATTTAMGHLSNMSGGGIVRPGTVMMSRMGSPGKSLTNEQSMAGCVDSDSPRDSGEVKELFLLHQSLNKEFLCNQHMLRNGAAVNLLSFIAVNRIVASTEL</sequence>
<dbReference type="Proteomes" id="UP001057402">
    <property type="component" value="Chromosome 4"/>
</dbReference>
<organism evidence="1 2">
    <name type="scientific">Melastoma candidum</name>
    <dbReference type="NCBI Taxonomy" id="119954"/>
    <lineage>
        <taxon>Eukaryota</taxon>
        <taxon>Viridiplantae</taxon>
        <taxon>Streptophyta</taxon>
        <taxon>Embryophyta</taxon>
        <taxon>Tracheophyta</taxon>
        <taxon>Spermatophyta</taxon>
        <taxon>Magnoliopsida</taxon>
        <taxon>eudicotyledons</taxon>
        <taxon>Gunneridae</taxon>
        <taxon>Pentapetalae</taxon>
        <taxon>rosids</taxon>
        <taxon>malvids</taxon>
        <taxon>Myrtales</taxon>
        <taxon>Melastomataceae</taxon>
        <taxon>Melastomatoideae</taxon>
        <taxon>Melastomateae</taxon>
        <taxon>Melastoma</taxon>
    </lineage>
</organism>
<reference evidence="2" key="1">
    <citation type="journal article" date="2023" name="Front. Plant Sci.">
        <title>Chromosomal-level genome assembly of Melastoma candidum provides insights into trichome evolution.</title>
        <authorList>
            <person name="Zhong Y."/>
            <person name="Wu W."/>
            <person name="Sun C."/>
            <person name="Zou P."/>
            <person name="Liu Y."/>
            <person name="Dai S."/>
            <person name="Zhou R."/>
        </authorList>
    </citation>
    <scope>NUCLEOTIDE SEQUENCE [LARGE SCALE GENOMIC DNA]</scope>
</reference>
<evidence type="ECO:0000313" key="2">
    <source>
        <dbReference type="Proteomes" id="UP001057402"/>
    </source>
</evidence>
<gene>
    <name evidence="1" type="ORF">MLD38_014079</name>
</gene>
<keyword evidence="2" id="KW-1185">Reference proteome</keyword>
<name>A0ACB9RBP7_9MYRT</name>
<evidence type="ECO:0000313" key="1">
    <source>
        <dbReference type="EMBL" id="KAI4376299.1"/>
    </source>
</evidence>
<comment type="caution">
    <text evidence="1">The sequence shown here is derived from an EMBL/GenBank/DDBJ whole genome shotgun (WGS) entry which is preliminary data.</text>
</comment>
<accession>A0ACB9RBP7</accession>
<dbReference type="EMBL" id="CM042883">
    <property type="protein sequence ID" value="KAI4376299.1"/>
    <property type="molecule type" value="Genomic_DNA"/>
</dbReference>
<proteinExistence type="predicted"/>
<protein>
    <submittedName>
        <fullName evidence="1">Uncharacterized protein</fullName>
    </submittedName>
</protein>